<dbReference type="Proteomes" id="UP001056336">
    <property type="component" value="Chromosome"/>
</dbReference>
<sequence length="486" mass="49222">MSHHAAQPETRAGTHPEEHAPRKSWALLAVALAAQILVVLDISVVNTALPTIGSDLHLSGTNLQWLVTAYLMMSGGGLLLGGRIADLISRRSVFLTGLTLFTLASIGSGFANSGTQLFAARAVQGLSAALLTPSALSLITTTYAGAQRKAALALWGAVGSLGIAAGVLVGGAVTTWTNWHFIFWINGPIGLVALLVGSRIIAKQPGSHPHLRDFDLPGALAVISGLAILVYALGGTSQHGWWSAHTAIAFAASAAAFATFLKLERRADKPLFPPHVWKLNALVSGTAVMLGVTGLLVGTVFLTSIFLQTVLGFSAVKTGVAFLPFALAITVGTIVARHLLGHLSPRVIAATGLVIAVVASLALSTATSGAQFATDILPGLCALGLGVGMVFVPVSVTSMSGIPASHAGVASGFLMTGHEIGAALGVAVLSAVASTAGTLTTAAGAADAYSRGFIGAAVMAAVVAVFALVRMPATRATDGGGHLTMH</sequence>
<dbReference type="InterPro" id="IPR011701">
    <property type="entry name" value="MFS"/>
</dbReference>
<dbReference type="RefSeq" id="WP_249769517.1">
    <property type="nucleotide sequence ID" value="NZ_CP097332.1"/>
</dbReference>
<evidence type="ECO:0000256" key="1">
    <source>
        <dbReference type="ARBA" id="ARBA00004651"/>
    </source>
</evidence>
<dbReference type="PANTHER" id="PTHR42718:SF46">
    <property type="entry name" value="BLR6921 PROTEIN"/>
    <property type="match status" value="1"/>
</dbReference>
<keyword evidence="6 7" id="KW-0472">Membrane</keyword>
<feature type="transmembrane region" description="Helical" evidence="7">
    <location>
        <begin position="376"/>
        <end position="399"/>
    </location>
</feature>
<evidence type="ECO:0000259" key="8">
    <source>
        <dbReference type="PROSITE" id="PS50850"/>
    </source>
</evidence>
<protein>
    <submittedName>
        <fullName evidence="9">MFS transporter</fullName>
    </submittedName>
</protein>
<name>A0ABY4QTQ1_9ACTN</name>
<proteinExistence type="predicted"/>
<evidence type="ECO:0000256" key="5">
    <source>
        <dbReference type="ARBA" id="ARBA00022989"/>
    </source>
</evidence>
<dbReference type="SUPFAM" id="SSF103473">
    <property type="entry name" value="MFS general substrate transporter"/>
    <property type="match status" value="1"/>
</dbReference>
<dbReference type="Pfam" id="PF07690">
    <property type="entry name" value="MFS_1"/>
    <property type="match status" value="1"/>
</dbReference>
<feature type="transmembrane region" description="Helical" evidence="7">
    <location>
        <begin position="25"/>
        <end position="43"/>
    </location>
</feature>
<dbReference type="EMBL" id="CP097332">
    <property type="protein sequence ID" value="UQX87079.1"/>
    <property type="molecule type" value="Genomic_DNA"/>
</dbReference>
<reference evidence="9" key="2">
    <citation type="submission" date="2022-05" db="EMBL/GenBank/DDBJ databases">
        <authorList>
            <person name="Kim J.-S."/>
            <person name="Lee K."/>
            <person name="Suh M."/>
            <person name="Eom M."/>
            <person name="Kim J.-S."/>
            <person name="Kim D.-S."/>
            <person name="Ko S.-H."/>
            <person name="Shin Y."/>
            <person name="Lee J.-S."/>
        </authorList>
    </citation>
    <scope>NUCLEOTIDE SEQUENCE</scope>
    <source>
        <strain evidence="9">N237</strain>
    </source>
</reference>
<dbReference type="Gene3D" id="1.20.1250.20">
    <property type="entry name" value="MFS general substrate transporter like domains"/>
    <property type="match status" value="1"/>
</dbReference>
<gene>
    <name evidence="9" type="ORF">M6D93_12275</name>
</gene>
<keyword evidence="3" id="KW-1003">Cell membrane</keyword>
<evidence type="ECO:0000256" key="6">
    <source>
        <dbReference type="ARBA" id="ARBA00023136"/>
    </source>
</evidence>
<evidence type="ECO:0000256" key="2">
    <source>
        <dbReference type="ARBA" id="ARBA00022448"/>
    </source>
</evidence>
<evidence type="ECO:0000313" key="9">
    <source>
        <dbReference type="EMBL" id="UQX87079.1"/>
    </source>
</evidence>
<feature type="transmembrane region" description="Helical" evidence="7">
    <location>
        <begin position="420"/>
        <end position="442"/>
    </location>
</feature>
<organism evidence="9 10">
    <name type="scientific">Jatrophihabitans telluris</name>
    <dbReference type="NCBI Taxonomy" id="2038343"/>
    <lineage>
        <taxon>Bacteria</taxon>
        <taxon>Bacillati</taxon>
        <taxon>Actinomycetota</taxon>
        <taxon>Actinomycetes</taxon>
        <taxon>Jatrophihabitantales</taxon>
        <taxon>Jatrophihabitantaceae</taxon>
        <taxon>Jatrophihabitans</taxon>
    </lineage>
</organism>
<evidence type="ECO:0000256" key="4">
    <source>
        <dbReference type="ARBA" id="ARBA00022692"/>
    </source>
</evidence>
<dbReference type="Gene3D" id="1.20.1720.10">
    <property type="entry name" value="Multidrug resistance protein D"/>
    <property type="match status" value="1"/>
</dbReference>
<keyword evidence="4 7" id="KW-0812">Transmembrane</keyword>
<dbReference type="PANTHER" id="PTHR42718">
    <property type="entry name" value="MAJOR FACILITATOR SUPERFAMILY MULTIDRUG TRANSPORTER MFSC"/>
    <property type="match status" value="1"/>
</dbReference>
<feature type="domain" description="Major facilitator superfamily (MFS) profile" evidence="8">
    <location>
        <begin position="27"/>
        <end position="475"/>
    </location>
</feature>
<feature type="transmembrane region" description="Helical" evidence="7">
    <location>
        <begin position="93"/>
        <end position="111"/>
    </location>
</feature>
<feature type="transmembrane region" description="Helical" evidence="7">
    <location>
        <begin position="347"/>
        <end position="370"/>
    </location>
</feature>
<dbReference type="PROSITE" id="PS50850">
    <property type="entry name" value="MFS"/>
    <property type="match status" value="1"/>
</dbReference>
<dbReference type="InterPro" id="IPR020846">
    <property type="entry name" value="MFS_dom"/>
</dbReference>
<feature type="transmembrane region" description="Helical" evidence="7">
    <location>
        <begin position="179"/>
        <end position="202"/>
    </location>
</feature>
<evidence type="ECO:0000256" key="7">
    <source>
        <dbReference type="SAM" id="Phobius"/>
    </source>
</evidence>
<keyword evidence="10" id="KW-1185">Reference proteome</keyword>
<feature type="transmembrane region" description="Helical" evidence="7">
    <location>
        <begin position="151"/>
        <end position="173"/>
    </location>
</feature>
<reference evidence="9" key="1">
    <citation type="journal article" date="2018" name="Int. J. Syst. Evol. Microbiol.">
        <title>Jatrophihabitans telluris sp. nov., isolated from sediment soil of lava forest wetlands and the emended description of the genus Jatrophihabitans.</title>
        <authorList>
            <person name="Lee K.C."/>
            <person name="Suh M.K."/>
            <person name="Eom M.K."/>
            <person name="Kim K.K."/>
            <person name="Kim J.S."/>
            <person name="Kim D.S."/>
            <person name="Ko S.H."/>
            <person name="Shin Y.K."/>
            <person name="Lee J.S."/>
        </authorList>
    </citation>
    <scope>NUCLEOTIDE SEQUENCE</scope>
    <source>
        <strain evidence="9">N237</strain>
    </source>
</reference>
<dbReference type="InterPro" id="IPR036259">
    <property type="entry name" value="MFS_trans_sf"/>
</dbReference>
<dbReference type="CDD" id="cd17321">
    <property type="entry name" value="MFS_MMR_MDR_like"/>
    <property type="match status" value="1"/>
</dbReference>
<feature type="transmembrane region" description="Helical" evidence="7">
    <location>
        <begin position="319"/>
        <end position="340"/>
    </location>
</feature>
<keyword evidence="2" id="KW-0813">Transport</keyword>
<feature type="transmembrane region" description="Helical" evidence="7">
    <location>
        <begin position="214"/>
        <end position="234"/>
    </location>
</feature>
<feature type="transmembrane region" description="Helical" evidence="7">
    <location>
        <begin position="240"/>
        <end position="261"/>
    </location>
</feature>
<keyword evidence="5 7" id="KW-1133">Transmembrane helix</keyword>
<evidence type="ECO:0000313" key="10">
    <source>
        <dbReference type="Proteomes" id="UP001056336"/>
    </source>
</evidence>
<feature type="transmembrane region" description="Helical" evidence="7">
    <location>
        <begin position="448"/>
        <end position="469"/>
    </location>
</feature>
<accession>A0ABY4QTQ1</accession>
<evidence type="ECO:0000256" key="3">
    <source>
        <dbReference type="ARBA" id="ARBA00022475"/>
    </source>
</evidence>
<feature type="transmembrane region" description="Helical" evidence="7">
    <location>
        <begin position="282"/>
        <end position="307"/>
    </location>
</feature>
<feature type="transmembrane region" description="Helical" evidence="7">
    <location>
        <begin position="63"/>
        <end position="81"/>
    </location>
</feature>
<comment type="subcellular location">
    <subcellularLocation>
        <location evidence="1">Cell membrane</location>
        <topology evidence="1">Multi-pass membrane protein</topology>
    </subcellularLocation>
</comment>